<dbReference type="Proteomes" id="UP000245667">
    <property type="component" value="Unassembled WGS sequence"/>
</dbReference>
<dbReference type="InterPro" id="IPR018228">
    <property type="entry name" value="DNase_TatD-rel_CS"/>
</dbReference>
<gene>
    <name evidence="2" type="ORF">HZY62_18495</name>
    <name evidence="3" type="ORF">LX92_04008</name>
</gene>
<dbReference type="Gene3D" id="3.20.20.140">
    <property type="entry name" value="Metal-dependent hydrolases"/>
    <property type="match status" value="2"/>
</dbReference>
<dbReference type="PANTHER" id="PTHR43135">
    <property type="entry name" value="ALPHA-D-RIBOSE 1-METHYLPHOSPHONATE 5-TRIPHOSPHATE DIPHOSPHATASE"/>
    <property type="match status" value="1"/>
</dbReference>
<dbReference type="PROSITE" id="PS01137">
    <property type="entry name" value="TATD_1"/>
    <property type="match status" value="1"/>
</dbReference>
<feature type="domain" description="Amidohydrolase-related" evidence="1">
    <location>
        <begin position="404"/>
        <end position="510"/>
    </location>
</feature>
<comment type="caution">
    <text evidence="3">The sequence shown here is derived from an EMBL/GenBank/DDBJ whole genome shotgun (WGS) entry which is preliminary data.</text>
</comment>
<dbReference type="PANTHER" id="PTHR43135:SF3">
    <property type="entry name" value="ALPHA-D-RIBOSE 1-METHYLPHOSPHONATE 5-TRIPHOSPHATE DIPHOSPHATASE"/>
    <property type="match status" value="1"/>
</dbReference>
<evidence type="ECO:0000259" key="1">
    <source>
        <dbReference type="Pfam" id="PF01979"/>
    </source>
</evidence>
<dbReference type="EMBL" id="JACWLN010000012">
    <property type="protein sequence ID" value="MBD1262593.1"/>
    <property type="molecule type" value="Genomic_DNA"/>
</dbReference>
<dbReference type="OrthoDB" id="9797498at2"/>
<keyword evidence="3" id="KW-0378">Hydrolase</keyword>
<evidence type="ECO:0000313" key="4">
    <source>
        <dbReference type="Proteomes" id="UP000245667"/>
    </source>
</evidence>
<dbReference type="RefSeq" id="WP_109654363.1">
    <property type="nucleotide sequence ID" value="NZ_JACWLN010000012.1"/>
</dbReference>
<dbReference type="EMBL" id="QGGQ01000013">
    <property type="protein sequence ID" value="PWK21207.1"/>
    <property type="molecule type" value="Genomic_DNA"/>
</dbReference>
<dbReference type="InterPro" id="IPR032466">
    <property type="entry name" value="Metal_Hydrolase"/>
</dbReference>
<dbReference type="InterPro" id="IPR051781">
    <property type="entry name" value="Metallo-dep_Hydrolase"/>
</dbReference>
<dbReference type="Gene3D" id="2.30.40.10">
    <property type="entry name" value="Urease, subunit C, domain 1"/>
    <property type="match status" value="2"/>
</dbReference>
<dbReference type="SUPFAM" id="SSF51556">
    <property type="entry name" value="Metallo-dependent hydrolases"/>
    <property type="match status" value="1"/>
</dbReference>
<reference evidence="2 5" key="2">
    <citation type="submission" date="2020-07" db="EMBL/GenBank/DDBJ databases">
        <title>The draft genome sequence of Maribacter polysiphoniae KCTC 22021.</title>
        <authorList>
            <person name="Mu L."/>
        </authorList>
    </citation>
    <scope>NUCLEOTIDE SEQUENCE [LARGE SCALE GENOMIC DNA]</scope>
    <source>
        <strain evidence="2 5">KCTC 22021</strain>
    </source>
</reference>
<dbReference type="PROSITE" id="PS51257">
    <property type="entry name" value="PROKAR_LIPOPROTEIN"/>
    <property type="match status" value="1"/>
</dbReference>
<evidence type="ECO:0000313" key="5">
    <source>
        <dbReference type="Proteomes" id="UP000651837"/>
    </source>
</evidence>
<dbReference type="InterPro" id="IPR011059">
    <property type="entry name" value="Metal-dep_hydrolase_composite"/>
</dbReference>
<dbReference type="Proteomes" id="UP000651837">
    <property type="component" value="Unassembled WGS sequence"/>
</dbReference>
<evidence type="ECO:0000313" key="2">
    <source>
        <dbReference type="EMBL" id="MBD1262593.1"/>
    </source>
</evidence>
<accession>A0A316DSD5</accession>
<dbReference type="Pfam" id="PF01979">
    <property type="entry name" value="Amidohydro_1"/>
    <property type="match status" value="1"/>
</dbReference>
<sequence>MKEIIAVLLIALFYSCGTSTGPFIVNEGLLIENVSIIASDENGEVKNHKGFILIDNAKIIYSGKEKPNVKGSFKTVNGNGKYAIPGLIDSHVHLNNIAGINFRQRKSHALLVQEYFERLPKNFLYFGYTTLIDVDNYAPNTIKTLKNAPIRPEIYTCGKKVQVMDDFEMVMNEEPQNERYKLPFLHDKYNENVKYPDSIHLEEHSVASLISGIALEDNICVKTLYEDASSGFKQVWEVPTVKIMQDLVAEAHAEELLVVMHATSYEGQKFAVETNIDIIAHAMWNWTAHPEEFLNTNLPETHKKLLLEISNKHIGYQPTFRVILAEKDILDYTFKDAPILKSLYTPSYVDWLQSEEAQWGRNIILARPKFLEKMNPHFFNPIRSQFSSDEEMFEELYKSYELKIQKVVRLLAENNANLLFGTDNGAMNMYTHPPGYNGYLEMQHWFDAGVPLEQIFKAATYNNAKAFGLIGSIGTLGIGKTANILILNLNPLETLEAYNDIQFVLINGKLIERKKLTAPYDDVN</sequence>
<dbReference type="SUPFAM" id="SSF51338">
    <property type="entry name" value="Composite domain of metallo-dependent hydrolases"/>
    <property type="match status" value="1"/>
</dbReference>
<proteinExistence type="predicted"/>
<organism evidence="3 4">
    <name type="scientific">Maribacter polysiphoniae</name>
    <dbReference type="NCBI Taxonomy" id="429344"/>
    <lineage>
        <taxon>Bacteria</taxon>
        <taxon>Pseudomonadati</taxon>
        <taxon>Bacteroidota</taxon>
        <taxon>Flavobacteriia</taxon>
        <taxon>Flavobacteriales</taxon>
        <taxon>Flavobacteriaceae</taxon>
        <taxon>Maribacter</taxon>
    </lineage>
</organism>
<keyword evidence="5" id="KW-1185">Reference proteome</keyword>
<reference evidence="3 4" key="1">
    <citation type="submission" date="2018-05" db="EMBL/GenBank/DDBJ databases">
        <title>Genomic Encyclopedia of Archaeal and Bacterial Type Strains, Phase II (KMG-II): from individual species to whole genera.</title>
        <authorList>
            <person name="Goeker M."/>
        </authorList>
    </citation>
    <scope>NUCLEOTIDE SEQUENCE [LARGE SCALE GENOMIC DNA]</scope>
    <source>
        <strain evidence="3 4">DSM 23514</strain>
    </source>
</reference>
<evidence type="ECO:0000313" key="3">
    <source>
        <dbReference type="EMBL" id="PWK21207.1"/>
    </source>
</evidence>
<protein>
    <submittedName>
        <fullName evidence="3">Amidohydrolase family protein</fullName>
    </submittedName>
</protein>
<name>A0A316DSD5_9FLAO</name>
<dbReference type="InterPro" id="IPR006680">
    <property type="entry name" value="Amidohydro-rel"/>
</dbReference>
<dbReference type="GO" id="GO:0016810">
    <property type="term" value="F:hydrolase activity, acting on carbon-nitrogen (but not peptide) bonds"/>
    <property type="evidence" value="ECO:0007669"/>
    <property type="project" value="InterPro"/>
</dbReference>
<dbReference type="AlphaFoldDB" id="A0A316DSD5"/>